<comment type="subcellular location">
    <subcellularLocation>
        <location evidence="7">Cytoplasm</location>
    </subcellularLocation>
</comment>
<dbReference type="Pfam" id="PF02629">
    <property type="entry name" value="CoA_binding"/>
    <property type="match status" value="1"/>
</dbReference>
<dbReference type="SUPFAM" id="SSF46785">
    <property type="entry name" value="Winged helix' DNA-binding domain"/>
    <property type="match status" value="1"/>
</dbReference>
<evidence type="ECO:0000256" key="6">
    <source>
        <dbReference type="ARBA" id="ARBA00023163"/>
    </source>
</evidence>
<comment type="similarity">
    <text evidence="7">Belongs to the transcriptional regulatory Rex family.</text>
</comment>
<dbReference type="Proteomes" id="UP000267654">
    <property type="component" value="Unassembled WGS sequence"/>
</dbReference>
<sequence length="205" mass="22830">MPRFRVPEVTVERLSIYLRALKKFSDDRIISSQDLAEIVGTTDAQVRKDFAYFGEFGIPGQGYRVGKLKEEIVHILALDKKWSLALVGVGKLGSALLAYPGFRREEFKIKLAFDVDPGKIGKIIEGVRVEDAKKIPEILSSNQIEVGIITTPAEVAQEIAEKLVEGGCKGILNFAPVRLVIPENIKLKNVDLSMELETLVYFLSR</sequence>
<feature type="domain" description="CoA-binding" evidence="8">
    <location>
        <begin position="78"/>
        <end position="178"/>
    </location>
</feature>
<comment type="caution">
    <text evidence="7">Lacks conserved residue(s) required for the propagation of feature annotation.</text>
</comment>
<dbReference type="SUPFAM" id="SSF51735">
    <property type="entry name" value="NAD(P)-binding Rossmann-fold domains"/>
    <property type="match status" value="1"/>
</dbReference>
<dbReference type="Proteomes" id="UP000885660">
    <property type="component" value="Unassembled WGS sequence"/>
</dbReference>
<dbReference type="NCBIfam" id="NF003989">
    <property type="entry name" value="PRK05472.1-3"/>
    <property type="match status" value="1"/>
</dbReference>
<dbReference type="NCBIfam" id="NF003994">
    <property type="entry name" value="PRK05472.2-3"/>
    <property type="match status" value="1"/>
</dbReference>
<dbReference type="GO" id="GO:0045892">
    <property type="term" value="P:negative regulation of DNA-templated transcription"/>
    <property type="evidence" value="ECO:0007669"/>
    <property type="project" value="InterPro"/>
</dbReference>
<evidence type="ECO:0000256" key="4">
    <source>
        <dbReference type="ARBA" id="ARBA00023027"/>
    </source>
</evidence>
<keyword evidence="1 7" id="KW-0963">Cytoplasm</keyword>
<evidence type="ECO:0000256" key="2">
    <source>
        <dbReference type="ARBA" id="ARBA00022491"/>
    </source>
</evidence>
<dbReference type="NCBIfam" id="NF003993">
    <property type="entry name" value="PRK05472.2-2"/>
    <property type="match status" value="1"/>
</dbReference>
<gene>
    <name evidence="7" type="primary">rex</name>
    <name evidence="10" type="ORF">DRI96_06990</name>
    <name evidence="9" type="ORF">ENG47_05575</name>
</gene>
<dbReference type="Gene3D" id="3.40.50.720">
    <property type="entry name" value="NAD(P)-binding Rossmann-like Domain"/>
    <property type="match status" value="1"/>
</dbReference>
<accession>A0A662DAD7</accession>
<keyword evidence="6 7" id="KW-0804">Transcription</keyword>
<feature type="binding site" evidence="7">
    <location>
        <begin position="88"/>
        <end position="93"/>
    </location>
    <ligand>
        <name>NAD(+)</name>
        <dbReference type="ChEBI" id="CHEBI:57540"/>
    </ligand>
</feature>
<dbReference type="InterPro" id="IPR058236">
    <property type="entry name" value="Rex_actinobacterial-type"/>
</dbReference>
<evidence type="ECO:0000313" key="9">
    <source>
        <dbReference type="EMBL" id="HDN85202.1"/>
    </source>
</evidence>
<dbReference type="Gene3D" id="1.10.10.10">
    <property type="entry name" value="Winged helix-like DNA-binding domain superfamily/Winged helix DNA-binding domain"/>
    <property type="match status" value="1"/>
</dbReference>
<dbReference type="EMBL" id="DRBC01000337">
    <property type="protein sequence ID" value="HDN85202.1"/>
    <property type="molecule type" value="Genomic_DNA"/>
</dbReference>
<dbReference type="PANTHER" id="PTHR35786:SF1">
    <property type="entry name" value="REDOX-SENSING TRANSCRIPTIONAL REPRESSOR REX 1"/>
    <property type="match status" value="1"/>
</dbReference>
<dbReference type="InterPro" id="IPR036390">
    <property type="entry name" value="WH_DNA-bd_sf"/>
</dbReference>
<reference evidence="9" key="2">
    <citation type="journal article" date="2020" name="mSystems">
        <title>Genome- and Community-Level Interaction Insights into Carbon Utilization and Element Cycling Functions of Hydrothermarchaeota in Hydrothermal Sediment.</title>
        <authorList>
            <person name="Zhou Z."/>
            <person name="Liu Y."/>
            <person name="Xu W."/>
            <person name="Pan J."/>
            <person name="Luo Z.H."/>
            <person name="Li M."/>
        </authorList>
    </citation>
    <scope>NUCLEOTIDE SEQUENCE [LARGE SCALE GENOMIC DNA]</scope>
    <source>
        <strain evidence="9">HyVt-219</strain>
    </source>
</reference>
<keyword evidence="5 7" id="KW-0238">DNA-binding</keyword>
<dbReference type="GO" id="GO:0051775">
    <property type="term" value="P:response to redox state"/>
    <property type="evidence" value="ECO:0007669"/>
    <property type="project" value="InterPro"/>
</dbReference>
<evidence type="ECO:0000313" key="10">
    <source>
        <dbReference type="EMBL" id="RLE11016.1"/>
    </source>
</evidence>
<dbReference type="GO" id="GO:0003677">
    <property type="term" value="F:DNA binding"/>
    <property type="evidence" value="ECO:0007669"/>
    <property type="project" value="UniProtKB-UniRule"/>
</dbReference>
<dbReference type="InterPro" id="IPR036291">
    <property type="entry name" value="NAD(P)-bd_dom_sf"/>
</dbReference>
<comment type="function">
    <text evidence="7">Modulates transcription in response to changes in cellular NADH/NAD(+) redox state.</text>
</comment>
<dbReference type="PANTHER" id="PTHR35786">
    <property type="entry name" value="REDOX-SENSING TRANSCRIPTIONAL REPRESSOR REX"/>
    <property type="match status" value="1"/>
</dbReference>
<dbReference type="InterPro" id="IPR022876">
    <property type="entry name" value="Tscrpt_rep_Rex"/>
</dbReference>
<keyword evidence="4 7" id="KW-0520">NAD</keyword>
<evidence type="ECO:0000313" key="11">
    <source>
        <dbReference type="Proteomes" id="UP000267654"/>
    </source>
</evidence>
<protein>
    <recommendedName>
        <fullName evidence="7">Redox-sensing transcriptional repressor Rex</fullName>
    </recommendedName>
</protein>
<dbReference type="NCBIfam" id="NF003995">
    <property type="entry name" value="PRK05472.2-4"/>
    <property type="match status" value="1"/>
</dbReference>
<dbReference type="Pfam" id="PF06971">
    <property type="entry name" value="Put_DNA-bind_N"/>
    <property type="match status" value="1"/>
</dbReference>
<evidence type="ECO:0000256" key="7">
    <source>
        <dbReference type="HAMAP-Rule" id="MF_01131"/>
    </source>
</evidence>
<keyword evidence="3 7" id="KW-0805">Transcription regulation</keyword>
<dbReference type="HAMAP" id="MF_01131">
    <property type="entry name" value="Rex"/>
    <property type="match status" value="1"/>
</dbReference>
<dbReference type="SMART" id="SM00881">
    <property type="entry name" value="CoA_binding"/>
    <property type="match status" value="1"/>
</dbReference>
<reference evidence="10 11" key="1">
    <citation type="submission" date="2018-06" db="EMBL/GenBank/DDBJ databases">
        <title>Extensive metabolic versatility and redundancy in microbially diverse, dynamic hydrothermal sediments.</title>
        <authorList>
            <person name="Dombrowski N."/>
            <person name="Teske A."/>
            <person name="Baker B.J."/>
        </authorList>
    </citation>
    <scope>NUCLEOTIDE SEQUENCE [LARGE SCALE GENOMIC DNA]</scope>
    <source>
        <strain evidence="10">B19_G9</strain>
    </source>
</reference>
<dbReference type="InterPro" id="IPR036388">
    <property type="entry name" value="WH-like_DNA-bd_sf"/>
</dbReference>
<dbReference type="GO" id="GO:0003700">
    <property type="term" value="F:DNA-binding transcription factor activity"/>
    <property type="evidence" value="ECO:0007669"/>
    <property type="project" value="UniProtKB-UniRule"/>
</dbReference>
<evidence type="ECO:0000256" key="1">
    <source>
        <dbReference type="ARBA" id="ARBA00022490"/>
    </source>
</evidence>
<keyword evidence="2 7" id="KW-0678">Repressor</keyword>
<dbReference type="GO" id="GO:0005737">
    <property type="term" value="C:cytoplasm"/>
    <property type="evidence" value="ECO:0007669"/>
    <property type="project" value="UniProtKB-SubCell"/>
</dbReference>
<comment type="caution">
    <text evidence="10">The sequence shown here is derived from an EMBL/GenBank/DDBJ whole genome shotgun (WGS) entry which is preliminary data.</text>
</comment>
<evidence type="ECO:0000259" key="8">
    <source>
        <dbReference type="SMART" id="SM00881"/>
    </source>
</evidence>
<dbReference type="EMBL" id="QMQB01000291">
    <property type="protein sequence ID" value="RLE11016.1"/>
    <property type="molecule type" value="Genomic_DNA"/>
</dbReference>
<dbReference type="AlphaFoldDB" id="A0A662DAD7"/>
<organism evidence="10 11">
    <name type="scientific">Aerophobetes bacterium</name>
    <dbReference type="NCBI Taxonomy" id="2030807"/>
    <lineage>
        <taxon>Bacteria</taxon>
        <taxon>Candidatus Aerophobota</taxon>
    </lineage>
</organism>
<evidence type="ECO:0000256" key="5">
    <source>
        <dbReference type="ARBA" id="ARBA00023125"/>
    </source>
</evidence>
<dbReference type="InterPro" id="IPR009718">
    <property type="entry name" value="Rex_DNA-bd_C_dom"/>
</dbReference>
<dbReference type="InterPro" id="IPR003781">
    <property type="entry name" value="CoA-bd"/>
</dbReference>
<comment type="subunit">
    <text evidence="7">Homodimer.</text>
</comment>
<dbReference type="NCBIfam" id="NF003996">
    <property type="entry name" value="PRK05472.2-5"/>
    <property type="match status" value="1"/>
</dbReference>
<name>A0A662DAD7_UNCAE</name>
<evidence type="ECO:0000256" key="3">
    <source>
        <dbReference type="ARBA" id="ARBA00023015"/>
    </source>
</evidence>
<proteinExistence type="inferred from homology"/>